<evidence type="ECO:0000313" key="3">
    <source>
        <dbReference type="Proteomes" id="UP000183385"/>
    </source>
</evidence>
<feature type="region of interest" description="Disordered" evidence="1">
    <location>
        <begin position="135"/>
        <end position="158"/>
    </location>
</feature>
<feature type="compositionally biased region" description="Pro residues" evidence="1">
    <location>
        <begin position="136"/>
        <end position="148"/>
    </location>
</feature>
<dbReference type="AlphaFoldDB" id="A0AAQ1HXM1"/>
<feature type="region of interest" description="Disordered" evidence="1">
    <location>
        <begin position="1"/>
        <end position="66"/>
    </location>
</feature>
<sequence length="226" mass="24011">MTPGSPAASNGPLSLRERAGVRVTDFTHTPLPTLTPLPHPNPPRKRERGPFGARRNHELPGSAISSCDPRAVVNGLRRTGQRRITANGYTPYDGNHRVARSTRMTLGFPAAPNGSLSLRERAGVRATDFAHTPLPILTPLPLPNPPPEGRGDRSARGRITKLPGSAISSCDPRAVVHGLQRTGRRRITANGYTPYGGNHHVARSSRITPASPAAPNGPSPFGRGLG</sequence>
<gene>
    <name evidence="2" type="ORF">SAMN05216577_12267</name>
</gene>
<evidence type="ECO:0000313" key="2">
    <source>
        <dbReference type="EMBL" id="SFD31191.1"/>
    </source>
</evidence>
<dbReference type="EMBL" id="FOLS01000022">
    <property type="protein sequence ID" value="SFD31191.1"/>
    <property type="molecule type" value="Genomic_DNA"/>
</dbReference>
<proteinExistence type="predicted"/>
<organism evidence="2 3">
    <name type="scientific">Pseudomonas citronellolis</name>
    <dbReference type="NCBI Taxonomy" id="53408"/>
    <lineage>
        <taxon>Bacteria</taxon>
        <taxon>Pseudomonadati</taxon>
        <taxon>Pseudomonadota</taxon>
        <taxon>Gammaproteobacteria</taxon>
        <taxon>Pseudomonadales</taxon>
        <taxon>Pseudomonadaceae</taxon>
        <taxon>Pseudomonas</taxon>
    </lineage>
</organism>
<name>A0AAQ1HXM1_9PSED</name>
<dbReference type="Proteomes" id="UP000183385">
    <property type="component" value="Unassembled WGS sequence"/>
</dbReference>
<protein>
    <submittedName>
        <fullName evidence="2">Uncharacterized protein</fullName>
    </submittedName>
</protein>
<accession>A0AAQ1HXM1</accession>
<comment type="caution">
    <text evidence="2">The sequence shown here is derived from an EMBL/GenBank/DDBJ whole genome shotgun (WGS) entry which is preliminary data.</text>
</comment>
<feature type="compositionally biased region" description="Low complexity" evidence="1">
    <location>
        <begin position="209"/>
        <end position="220"/>
    </location>
</feature>
<evidence type="ECO:0000256" key="1">
    <source>
        <dbReference type="SAM" id="MobiDB-lite"/>
    </source>
</evidence>
<keyword evidence="3" id="KW-1185">Reference proteome</keyword>
<feature type="region of interest" description="Disordered" evidence="1">
    <location>
        <begin position="189"/>
        <end position="226"/>
    </location>
</feature>
<reference evidence="2 3" key="1">
    <citation type="submission" date="2016-10" db="EMBL/GenBank/DDBJ databases">
        <authorList>
            <person name="Varghese N."/>
            <person name="Submissions S."/>
        </authorList>
    </citation>
    <scope>NUCLEOTIDE SEQUENCE [LARGE SCALE GENOMIC DNA]</scope>
    <source>
        <strain evidence="2 3">LMG 18378</strain>
    </source>
</reference>